<evidence type="ECO:0000313" key="10">
    <source>
        <dbReference type="Proteomes" id="UP000435187"/>
    </source>
</evidence>
<feature type="chain" id="PRO_5026750243" evidence="7">
    <location>
        <begin position="23"/>
        <end position="194"/>
    </location>
</feature>
<evidence type="ECO:0000256" key="7">
    <source>
        <dbReference type="SAM" id="SignalP"/>
    </source>
</evidence>
<dbReference type="Proteomes" id="UP000435187">
    <property type="component" value="Unassembled WGS sequence"/>
</dbReference>
<proteinExistence type="predicted"/>
<evidence type="ECO:0000256" key="5">
    <source>
        <dbReference type="SAM" id="MobiDB-lite"/>
    </source>
</evidence>
<dbReference type="GO" id="GO:0046688">
    <property type="term" value="P:response to copper ion"/>
    <property type="evidence" value="ECO:0007669"/>
    <property type="project" value="InterPro"/>
</dbReference>
<gene>
    <name evidence="9" type="ORF">GH885_10530</name>
</gene>
<feature type="transmembrane region" description="Helical" evidence="6">
    <location>
        <begin position="170"/>
        <end position="189"/>
    </location>
</feature>
<feature type="signal peptide" evidence="7">
    <location>
        <begin position="1"/>
        <end position="22"/>
    </location>
</feature>
<dbReference type="GO" id="GO:0030313">
    <property type="term" value="C:cell envelope"/>
    <property type="evidence" value="ECO:0007669"/>
    <property type="project" value="UniProtKB-SubCell"/>
</dbReference>
<organism evidence="9 10">
    <name type="scientific">Gracilibacillus thailandensis</name>
    <dbReference type="NCBI Taxonomy" id="563735"/>
    <lineage>
        <taxon>Bacteria</taxon>
        <taxon>Bacillati</taxon>
        <taxon>Bacillota</taxon>
        <taxon>Bacilli</taxon>
        <taxon>Bacillales</taxon>
        <taxon>Bacillaceae</taxon>
        <taxon>Gracilibacillus</taxon>
    </lineage>
</organism>
<feature type="region of interest" description="Disordered" evidence="5">
    <location>
        <begin position="122"/>
        <end position="162"/>
    </location>
</feature>
<evidence type="ECO:0000256" key="6">
    <source>
        <dbReference type="SAM" id="Phobius"/>
    </source>
</evidence>
<dbReference type="InterPro" id="IPR014755">
    <property type="entry name" value="Cu-Rt/internalin_Ig-like"/>
</dbReference>
<dbReference type="GO" id="GO:0006825">
    <property type="term" value="P:copper ion transport"/>
    <property type="evidence" value="ECO:0007669"/>
    <property type="project" value="InterPro"/>
</dbReference>
<keyword evidence="10" id="KW-1185">Reference proteome</keyword>
<dbReference type="AlphaFoldDB" id="A0A6N7R372"/>
<evidence type="ECO:0000256" key="3">
    <source>
        <dbReference type="ARBA" id="ARBA00022729"/>
    </source>
</evidence>
<dbReference type="GO" id="GO:0042597">
    <property type="term" value="C:periplasmic space"/>
    <property type="evidence" value="ECO:0007669"/>
    <property type="project" value="InterPro"/>
</dbReference>
<dbReference type="InterPro" id="IPR014756">
    <property type="entry name" value="Ig_E-set"/>
</dbReference>
<keyword evidence="3 7" id="KW-0732">Signal</keyword>
<comment type="caution">
    <text evidence="9">The sequence shown here is derived from an EMBL/GenBank/DDBJ whole genome shotgun (WGS) entry which is preliminary data.</text>
</comment>
<dbReference type="GO" id="GO:0005507">
    <property type="term" value="F:copper ion binding"/>
    <property type="evidence" value="ECO:0007669"/>
    <property type="project" value="InterPro"/>
</dbReference>
<comment type="subcellular location">
    <subcellularLocation>
        <location evidence="1">Cell envelope</location>
    </subcellularLocation>
</comment>
<reference evidence="9 10" key="1">
    <citation type="submission" date="2019-10" db="EMBL/GenBank/DDBJ databases">
        <title>Gracilibacillus salitolerans sp. nov., a moderate halophile isolated from a saline soil in northwest China.</title>
        <authorList>
            <person name="Gan L."/>
        </authorList>
    </citation>
    <scope>NUCLEOTIDE SEQUENCE [LARGE SCALE GENOMIC DNA]</scope>
    <source>
        <strain evidence="9 10">TP2-8</strain>
    </source>
</reference>
<evidence type="ECO:0000256" key="2">
    <source>
        <dbReference type="ARBA" id="ARBA00022723"/>
    </source>
</evidence>
<keyword evidence="6" id="KW-0812">Transmembrane</keyword>
<dbReference type="NCBIfam" id="TIGR01167">
    <property type="entry name" value="LPXTG_anchor"/>
    <property type="match status" value="1"/>
</dbReference>
<dbReference type="GO" id="GO:0005886">
    <property type="term" value="C:plasma membrane"/>
    <property type="evidence" value="ECO:0007669"/>
    <property type="project" value="TreeGrafter"/>
</dbReference>
<dbReference type="RefSeq" id="WP_153835435.1">
    <property type="nucleotide sequence ID" value="NZ_JBHUMW010000011.1"/>
</dbReference>
<evidence type="ECO:0000256" key="4">
    <source>
        <dbReference type="ARBA" id="ARBA00023008"/>
    </source>
</evidence>
<evidence type="ECO:0000259" key="8">
    <source>
        <dbReference type="Pfam" id="PF04234"/>
    </source>
</evidence>
<feature type="compositionally biased region" description="Acidic residues" evidence="5">
    <location>
        <begin position="122"/>
        <end position="148"/>
    </location>
</feature>
<dbReference type="SUPFAM" id="SSF81296">
    <property type="entry name" value="E set domains"/>
    <property type="match status" value="1"/>
</dbReference>
<accession>A0A6N7R372</accession>
<dbReference type="Pfam" id="PF04234">
    <property type="entry name" value="CopC"/>
    <property type="match status" value="1"/>
</dbReference>
<name>A0A6N7R372_9BACI</name>
<keyword evidence="6" id="KW-0472">Membrane</keyword>
<evidence type="ECO:0000256" key="1">
    <source>
        <dbReference type="ARBA" id="ARBA00004196"/>
    </source>
</evidence>
<evidence type="ECO:0000313" key="9">
    <source>
        <dbReference type="EMBL" id="MRI66766.1"/>
    </source>
</evidence>
<keyword evidence="2" id="KW-0479">Metal-binding</keyword>
<dbReference type="InterPro" id="IPR032694">
    <property type="entry name" value="CopC/D"/>
</dbReference>
<feature type="domain" description="CopC" evidence="8">
    <location>
        <begin position="23"/>
        <end position="114"/>
    </location>
</feature>
<dbReference type="PANTHER" id="PTHR34820">
    <property type="entry name" value="INNER MEMBRANE PROTEIN YEBZ"/>
    <property type="match status" value="1"/>
</dbReference>
<sequence length="194" mass="21887">MFKRSFFFIIVLLTVLPTIVGAHTHLETSDPEENSVLNEDTGTITLKFESTVQELNEITLTHENGEELQLEEVTHEPADTFVVTLPDSLKDGNYSLFYSIVGEDGHVMEQELAYQFESVEEEKTEEAIDDQEISEEATEETIEEELIETDPAKENEANDATDQENENNTLIVVFAIALVIVAILAILLLRKKKK</sequence>
<dbReference type="PANTHER" id="PTHR34820:SF4">
    <property type="entry name" value="INNER MEMBRANE PROTEIN YEBZ"/>
    <property type="match status" value="1"/>
</dbReference>
<keyword evidence="6" id="KW-1133">Transmembrane helix</keyword>
<protein>
    <submittedName>
        <fullName evidence="9">LPXTG cell wall anchor domain-containing protein</fullName>
    </submittedName>
</protein>
<keyword evidence="4" id="KW-0186">Copper</keyword>
<dbReference type="InterPro" id="IPR007348">
    <property type="entry name" value="CopC_dom"/>
</dbReference>
<dbReference type="EMBL" id="WJEE01000020">
    <property type="protein sequence ID" value="MRI66766.1"/>
    <property type="molecule type" value="Genomic_DNA"/>
</dbReference>
<dbReference type="Gene3D" id="2.60.40.1220">
    <property type="match status" value="1"/>
</dbReference>